<organism evidence="2 3">
    <name type="scientific">Diaphorina citri</name>
    <name type="common">Asian citrus psyllid</name>
    <dbReference type="NCBI Taxonomy" id="121845"/>
    <lineage>
        <taxon>Eukaryota</taxon>
        <taxon>Metazoa</taxon>
        <taxon>Ecdysozoa</taxon>
        <taxon>Arthropoda</taxon>
        <taxon>Hexapoda</taxon>
        <taxon>Insecta</taxon>
        <taxon>Pterygota</taxon>
        <taxon>Neoptera</taxon>
        <taxon>Paraneoptera</taxon>
        <taxon>Hemiptera</taxon>
        <taxon>Sternorrhyncha</taxon>
        <taxon>Psylloidea</taxon>
        <taxon>Psyllidae</taxon>
        <taxon>Diaphorininae</taxon>
        <taxon>Diaphorina</taxon>
    </lineage>
</organism>
<dbReference type="RefSeq" id="XP_026687281.1">
    <property type="nucleotide sequence ID" value="XM_026831480.1"/>
</dbReference>
<dbReference type="KEGG" id="dci:113471970"/>
<keyword evidence="1" id="KW-0175">Coiled coil</keyword>
<gene>
    <name evidence="3" type="primary">LOC113471970</name>
</gene>
<evidence type="ECO:0000256" key="1">
    <source>
        <dbReference type="SAM" id="Coils"/>
    </source>
</evidence>
<dbReference type="PaxDb" id="121845-A0A3Q0JFN9"/>
<sequence>MLLTKDIKDLTLQSKLNHLSQNFNDIVTQMDVADQDAKKVKQICGETQMKMKELEMELEETVNDYNAVRNDVDKIRDEIESMEKCDDVNNASEQYKMDVSTLHDFDNNEEDEADLLNKLMELRKENAKALQEILDLEKTMTI</sequence>
<evidence type="ECO:0000313" key="3">
    <source>
        <dbReference type="RefSeq" id="XP_026687281.1"/>
    </source>
</evidence>
<evidence type="ECO:0000313" key="2">
    <source>
        <dbReference type="Proteomes" id="UP000079169"/>
    </source>
</evidence>
<accession>A0A3Q0JFN9</accession>
<dbReference type="AlphaFoldDB" id="A0A3Q0JFN9"/>
<feature type="coiled-coil region" evidence="1">
    <location>
        <begin position="44"/>
        <end position="139"/>
    </location>
</feature>
<proteinExistence type="predicted"/>
<protein>
    <submittedName>
        <fullName evidence="3">Uncharacterized protein LOC113471970</fullName>
    </submittedName>
</protein>
<dbReference type="GeneID" id="113471970"/>
<reference evidence="3" key="1">
    <citation type="submission" date="2025-08" db="UniProtKB">
        <authorList>
            <consortium name="RefSeq"/>
        </authorList>
    </citation>
    <scope>IDENTIFICATION</scope>
</reference>
<name>A0A3Q0JFN9_DIACI</name>
<dbReference type="Proteomes" id="UP000079169">
    <property type="component" value="Unplaced"/>
</dbReference>
<keyword evidence="2" id="KW-1185">Reference proteome</keyword>